<organism evidence="3 4">
    <name type="scientific">Hericium alpestre</name>
    <dbReference type="NCBI Taxonomy" id="135208"/>
    <lineage>
        <taxon>Eukaryota</taxon>
        <taxon>Fungi</taxon>
        <taxon>Dikarya</taxon>
        <taxon>Basidiomycota</taxon>
        <taxon>Agaricomycotina</taxon>
        <taxon>Agaricomycetes</taxon>
        <taxon>Russulales</taxon>
        <taxon>Hericiaceae</taxon>
        <taxon>Hericium</taxon>
    </lineage>
</organism>
<dbReference type="AlphaFoldDB" id="A0A4Z0A8N7"/>
<feature type="domain" description="DUF2415" evidence="2">
    <location>
        <begin position="330"/>
        <end position="369"/>
    </location>
</feature>
<dbReference type="InterPro" id="IPR015943">
    <property type="entry name" value="WD40/YVTN_repeat-like_dom_sf"/>
</dbReference>
<proteinExistence type="predicted"/>
<feature type="region of interest" description="Disordered" evidence="1">
    <location>
        <begin position="373"/>
        <end position="407"/>
    </location>
</feature>
<dbReference type="PANTHER" id="PTHR43991">
    <property type="entry name" value="WD REPEAT PROTEIN (AFU_ORTHOLOGUE AFUA_8G05640)-RELATED"/>
    <property type="match status" value="1"/>
</dbReference>
<comment type="caution">
    <text evidence="3">The sequence shown here is derived from an EMBL/GenBank/DDBJ whole genome shotgun (WGS) entry which is preliminary data.</text>
</comment>
<evidence type="ECO:0000259" key="2">
    <source>
        <dbReference type="Pfam" id="PF10313"/>
    </source>
</evidence>
<gene>
    <name evidence="3" type="ORF">EWM64_g601</name>
</gene>
<name>A0A4Z0A8N7_9AGAM</name>
<dbReference type="EMBL" id="SFCI01000030">
    <property type="protein sequence ID" value="TFY83422.1"/>
    <property type="molecule type" value="Genomic_DNA"/>
</dbReference>
<sequence>MARGQSLLSSEPTGILQQPVTIGHVQLRDVLLCPEERGIVNFVRNQTILERDTRDPTTVAYPLANLGFVPNTIASLPIPGSEERLIAAGGQEAELHLSIHSSRPTGAEPRRAWMGRPRRLWQFDNVLTGSINNSVLLTSLSLTRSHESSAEPRVAVSNNDCTVKFYDVNVRGARGPEGLCKRISEAGTLRIDVPVNHSSISPDGRTLLSVGDSPHVYLHALSGGSRITFTELYKLTLPAFDQPPPSPFSINAIPACFSTAFSACGTKFAVASQEGMVVVWDVRSHKPLKVYQTGKNRPSGRRGNGGASGRLYEEVWDWGRPGSSAPGWGVRNVKFSPARNGGKELMIFTEHTSLLHVIDARTFEQEDIVSVPTLINDPSPSSSSSSSSSRPSPQPRTPATDTEIMPWKPGAIISKAIPIQ</sequence>
<accession>A0A4Z0A8N7</accession>
<evidence type="ECO:0000313" key="4">
    <source>
        <dbReference type="Proteomes" id="UP000298061"/>
    </source>
</evidence>
<dbReference type="Pfam" id="PF10313">
    <property type="entry name" value="DUF2415"/>
    <property type="match status" value="1"/>
</dbReference>
<dbReference type="OrthoDB" id="64353at2759"/>
<dbReference type="Gene3D" id="2.130.10.10">
    <property type="entry name" value="YVTN repeat-like/Quinoprotein amine dehydrogenase"/>
    <property type="match status" value="1"/>
</dbReference>
<keyword evidence="4" id="KW-1185">Reference proteome</keyword>
<protein>
    <recommendedName>
        <fullName evidence="2">DUF2415 domain-containing protein</fullName>
    </recommendedName>
</protein>
<evidence type="ECO:0000313" key="3">
    <source>
        <dbReference type="EMBL" id="TFY83422.1"/>
    </source>
</evidence>
<evidence type="ECO:0000256" key="1">
    <source>
        <dbReference type="SAM" id="MobiDB-lite"/>
    </source>
</evidence>
<dbReference type="InterPro" id="IPR036322">
    <property type="entry name" value="WD40_repeat_dom_sf"/>
</dbReference>
<dbReference type="Proteomes" id="UP000298061">
    <property type="component" value="Unassembled WGS sequence"/>
</dbReference>
<dbReference type="SUPFAM" id="SSF50978">
    <property type="entry name" value="WD40 repeat-like"/>
    <property type="match status" value="1"/>
</dbReference>
<reference evidence="3 4" key="1">
    <citation type="submission" date="2019-02" db="EMBL/GenBank/DDBJ databases">
        <title>Genome sequencing of the rare red list fungi Hericium alpestre (H. flagellum).</title>
        <authorList>
            <person name="Buettner E."/>
            <person name="Kellner H."/>
        </authorList>
    </citation>
    <scope>NUCLEOTIDE SEQUENCE [LARGE SCALE GENOMIC DNA]</scope>
    <source>
        <strain evidence="3 4">DSM 108284</strain>
    </source>
</reference>
<dbReference type="InterPro" id="IPR019417">
    <property type="entry name" value="DUF2415"/>
</dbReference>
<feature type="compositionally biased region" description="Low complexity" evidence="1">
    <location>
        <begin position="378"/>
        <end position="391"/>
    </location>
</feature>
<dbReference type="PANTHER" id="PTHR43991:SF9">
    <property type="entry name" value="DUF2415 DOMAIN-CONTAINING PROTEIN"/>
    <property type="match status" value="1"/>
</dbReference>